<dbReference type="Proteomes" id="UP001202328">
    <property type="component" value="Unassembled WGS sequence"/>
</dbReference>
<dbReference type="EMBL" id="JAJJMB010001184">
    <property type="protein sequence ID" value="KAI3957978.1"/>
    <property type="molecule type" value="Genomic_DNA"/>
</dbReference>
<keyword evidence="2" id="KW-1185">Reference proteome</keyword>
<gene>
    <name evidence="1" type="ORF">MKW98_020620</name>
</gene>
<reference evidence="1" key="1">
    <citation type="submission" date="2022-04" db="EMBL/GenBank/DDBJ databases">
        <title>A functionally conserved STORR gene fusion in Papaver species that diverged 16.8 million years ago.</title>
        <authorList>
            <person name="Catania T."/>
        </authorList>
    </citation>
    <scope>NUCLEOTIDE SEQUENCE</scope>
    <source>
        <strain evidence="1">S-188037</strain>
    </source>
</reference>
<name>A0AAD4TI14_9MAGN</name>
<comment type="caution">
    <text evidence="1">The sequence shown here is derived from an EMBL/GenBank/DDBJ whole genome shotgun (WGS) entry which is preliminary data.</text>
</comment>
<protein>
    <submittedName>
        <fullName evidence="1">Uncharacterized protein</fullName>
    </submittedName>
</protein>
<dbReference type="AlphaFoldDB" id="A0AAD4TI14"/>
<organism evidence="1 2">
    <name type="scientific">Papaver atlanticum</name>
    <dbReference type="NCBI Taxonomy" id="357466"/>
    <lineage>
        <taxon>Eukaryota</taxon>
        <taxon>Viridiplantae</taxon>
        <taxon>Streptophyta</taxon>
        <taxon>Embryophyta</taxon>
        <taxon>Tracheophyta</taxon>
        <taxon>Spermatophyta</taxon>
        <taxon>Magnoliopsida</taxon>
        <taxon>Ranunculales</taxon>
        <taxon>Papaveraceae</taxon>
        <taxon>Papaveroideae</taxon>
        <taxon>Papaver</taxon>
    </lineage>
</organism>
<accession>A0AAD4TI14</accession>
<proteinExistence type="predicted"/>
<evidence type="ECO:0000313" key="2">
    <source>
        <dbReference type="Proteomes" id="UP001202328"/>
    </source>
</evidence>
<sequence length="96" mass="11726">MVNLVRNRKRVFSLHRPPDGSAFREWESFQDSYCMDVDRKGFEKWKCMSVEERGRFVIETVYQRMLFREFLVQRTAGNLNIWRKFADIITVLMILW</sequence>
<evidence type="ECO:0000313" key="1">
    <source>
        <dbReference type="EMBL" id="KAI3957978.1"/>
    </source>
</evidence>